<dbReference type="Pfam" id="PF04267">
    <property type="entry name" value="SoxD"/>
    <property type="match status" value="1"/>
</dbReference>
<dbReference type="InterPro" id="IPR006279">
    <property type="entry name" value="SoxD"/>
</dbReference>
<evidence type="ECO:0000313" key="2">
    <source>
        <dbReference type="Proteomes" id="UP000198893"/>
    </source>
</evidence>
<dbReference type="RefSeq" id="WP_093116144.1">
    <property type="nucleotide sequence ID" value="NZ_FODS01000004.1"/>
</dbReference>
<dbReference type="AlphaFoldDB" id="A0A1H8P2W0"/>
<dbReference type="GO" id="GO:0008115">
    <property type="term" value="F:sarcosine oxidase activity"/>
    <property type="evidence" value="ECO:0007669"/>
    <property type="project" value="InterPro"/>
</dbReference>
<evidence type="ECO:0000313" key="1">
    <source>
        <dbReference type="EMBL" id="SEO35883.1"/>
    </source>
</evidence>
<accession>A0A1H8P2W0</accession>
<dbReference type="Proteomes" id="UP000198893">
    <property type="component" value="Unassembled WGS sequence"/>
</dbReference>
<dbReference type="OrthoDB" id="5420070at2"/>
<dbReference type="Gene3D" id="3.30.2270.10">
    <property type="entry name" value="Folate-binding superfamily"/>
    <property type="match status" value="1"/>
</dbReference>
<keyword evidence="2" id="KW-1185">Reference proteome</keyword>
<dbReference type="GO" id="GO:0046653">
    <property type="term" value="P:tetrahydrofolate metabolic process"/>
    <property type="evidence" value="ECO:0007669"/>
    <property type="project" value="InterPro"/>
</dbReference>
<reference evidence="1 2" key="1">
    <citation type="submission" date="2016-10" db="EMBL/GenBank/DDBJ databases">
        <authorList>
            <person name="de Groot N.N."/>
        </authorList>
    </citation>
    <scope>NUCLEOTIDE SEQUENCE [LARGE SCALE GENOMIC DNA]</scope>
    <source>
        <strain evidence="1 2">DSM 27842</strain>
    </source>
</reference>
<dbReference type="InterPro" id="IPR038561">
    <property type="entry name" value="SoxD_sf"/>
</dbReference>
<sequence>MRITCPICGERDRREFYYVGDAVLLERPDPEAGEAAWDDYLHNRDNPAGDTRDLWSHEGGCGAWVVVTRNTVTHEVLATELASDVAADLREARP</sequence>
<dbReference type="EMBL" id="FODS01000004">
    <property type="protein sequence ID" value="SEO35883.1"/>
    <property type="molecule type" value="Genomic_DNA"/>
</dbReference>
<gene>
    <name evidence="1" type="ORF">SAMN04490248_104106</name>
</gene>
<dbReference type="STRING" id="569882.SAMN04490248_104106"/>
<proteinExistence type="predicted"/>
<name>A0A1H8P2W0_9RHOB</name>
<organism evidence="1 2">
    <name type="scientific">Salinihabitans flavidus</name>
    <dbReference type="NCBI Taxonomy" id="569882"/>
    <lineage>
        <taxon>Bacteria</taxon>
        <taxon>Pseudomonadati</taxon>
        <taxon>Pseudomonadota</taxon>
        <taxon>Alphaproteobacteria</taxon>
        <taxon>Rhodobacterales</taxon>
        <taxon>Roseobacteraceae</taxon>
        <taxon>Salinihabitans</taxon>
    </lineage>
</organism>
<protein>
    <submittedName>
        <fullName evidence="1">Sarcosine oxidase subunit delta</fullName>
    </submittedName>
</protein>